<accession>A0A9P9AI71</accession>
<evidence type="ECO:0000313" key="6">
    <source>
        <dbReference type="EMBL" id="KAH6873859.1"/>
    </source>
</evidence>
<evidence type="ECO:0000256" key="5">
    <source>
        <dbReference type="SAM" id="Phobius"/>
    </source>
</evidence>
<dbReference type="AlphaFoldDB" id="A0A9P9AI71"/>
<feature type="transmembrane region" description="Helical" evidence="5">
    <location>
        <begin position="92"/>
        <end position="113"/>
    </location>
</feature>
<feature type="transmembrane region" description="Helical" evidence="5">
    <location>
        <begin position="24"/>
        <end position="45"/>
    </location>
</feature>
<sequence length="467" mass="51433">MAGGVKKPVNVFKLKDLGEPEGVFNWRLWFSVISFSLLSAARGIYEGLISSAFNSTDFKETIHYDSYSTGAGQHQGQCICYGADRVGWRRPFVSLSLICEGLSILTACNAFLICDRIGRIWATRFLCFVWAAGIAVFMAGGVNGNLGATYAGRFIAGLSIGQTPVVGPVYIAKVAPASIRGLCTYFFTRAVYIGVVLAYFTNYGCALAPTSLHIYELPCFRVKQGKPDQAAQMMACIRKQPVDGEYVVALEYALEAIKGVGWLGKLIEMCLMPRNLYRLYLASMGDFLFYLFRIIGTNELLFITAVFRIVKLVAALIYALFLISIIGRKKALLTGITLQAISIIYVASFLIDEDFVLLNSNKGASRGAFAIIYISRFSWALGWNLMQYLLTAELFPLRICILETSWYSNSCAVPNMLLSASNGGISLKGTFWCFAAVTFIGGLWAWFSIPETSGCSLESIDHLFDLP</sequence>
<keyword evidence="2 5" id="KW-0812">Transmembrane</keyword>
<evidence type="ECO:0000256" key="2">
    <source>
        <dbReference type="ARBA" id="ARBA00022692"/>
    </source>
</evidence>
<dbReference type="PANTHER" id="PTHR48022:SF8">
    <property type="entry name" value="MAJOR FACILITATOR SUPERFAMILY (MFS) PROFILE DOMAIN-CONTAINING PROTEIN-RELATED"/>
    <property type="match status" value="1"/>
</dbReference>
<comment type="subcellular location">
    <subcellularLocation>
        <location evidence="1">Membrane</location>
        <topology evidence="1">Multi-pass membrane protein</topology>
    </subcellularLocation>
</comment>
<reference evidence="6 7" key="1">
    <citation type="journal article" date="2021" name="Nat. Commun.">
        <title>Genetic determinants of endophytism in the Arabidopsis root mycobiome.</title>
        <authorList>
            <person name="Mesny F."/>
            <person name="Miyauchi S."/>
            <person name="Thiergart T."/>
            <person name="Pickel B."/>
            <person name="Atanasova L."/>
            <person name="Karlsson M."/>
            <person name="Huettel B."/>
            <person name="Barry K.W."/>
            <person name="Haridas S."/>
            <person name="Chen C."/>
            <person name="Bauer D."/>
            <person name="Andreopoulos W."/>
            <person name="Pangilinan J."/>
            <person name="LaButti K."/>
            <person name="Riley R."/>
            <person name="Lipzen A."/>
            <person name="Clum A."/>
            <person name="Drula E."/>
            <person name="Henrissat B."/>
            <person name="Kohler A."/>
            <person name="Grigoriev I.V."/>
            <person name="Martin F.M."/>
            <person name="Hacquard S."/>
        </authorList>
    </citation>
    <scope>NUCLEOTIDE SEQUENCE [LARGE SCALE GENOMIC DNA]</scope>
    <source>
        <strain evidence="6 7">MPI-CAGE-CH-0241</strain>
    </source>
</reference>
<dbReference type="EMBL" id="JAGPYM010000044">
    <property type="protein sequence ID" value="KAH6873859.1"/>
    <property type="molecule type" value="Genomic_DNA"/>
</dbReference>
<dbReference type="InterPro" id="IPR050360">
    <property type="entry name" value="MFS_Sugar_Transporters"/>
</dbReference>
<dbReference type="PANTHER" id="PTHR48022">
    <property type="entry name" value="PLASTIDIC GLUCOSE TRANSPORTER 4"/>
    <property type="match status" value="1"/>
</dbReference>
<dbReference type="InterPro" id="IPR005828">
    <property type="entry name" value="MFS_sugar_transport-like"/>
</dbReference>
<dbReference type="Gene3D" id="1.20.1250.20">
    <property type="entry name" value="MFS general substrate transporter like domains"/>
    <property type="match status" value="2"/>
</dbReference>
<dbReference type="SUPFAM" id="SSF103473">
    <property type="entry name" value="MFS general substrate transporter"/>
    <property type="match status" value="1"/>
</dbReference>
<feature type="transmembrane region" description="Helical" evidence="5">
    <location>
        <begin position="429"/>
        <end position="447"/>
    </location>
</feature>
<feature type="transmembrane region" description="Helical" evidence="5">
    <location>
        <begin position="125"/>
        <end position="144"/>
    </location>
</feature>
<dbReference type="Pfam" id="PF00083">
    <property type="entry name" value="Sugar_tr"/>
    <property type="match status" value="2"/>
</dbReference>
<feature type="transmembrane region" description="Helical" evidence="5">
    <location>
        <begin position="331"/>
        <end position="351"/>
    </location>
</feature>
<gene>
    <name evidence="6" type="ORF">B0T10DRAFT_533238</name>
</gene>
<keyword evidence="7" id="KW-1185">Reference proteome</keyword>
<dbReference type="InterPro" id="IPR036259">
    <property type="entry name" value="MFS_trans_sf"/>
</dbReference>
<evidence type="ECO:0000256" key="3">
    <source>
        <dbReference type="ARBA" id="ARBA00022989"/>
    </source>
</evidence>
<name>A0A9P9AI71_9HYPO</name>
<feature type="transmembrane region" description="Helical" evidence="5">
    <location>
        <begin position="276"/>
        <end position="295"/>
    </location>
</feature>
<feature type="transmembrane region" description="Helical" evidence="5">
    <location>
        <begin position="301"/>
        <end position="324"/>
    </location>
</feature>
<keyword evidence="4 5" id="KW-0472">Membrane</keyword>
<organism evidence="6 7">
    <name type="scientific">Thelonectria olida</name>
    <dbReference type="NCBI Taxonomy" id="1576542"/>
    <lineage>
        <taxon>Eukaryota</taxon>
        <taxon>Fungi</taxon>
        <taxon>Dikarya</taxon>
        <taxon>Ascomycota</taxon>
        <taxon>Pezizomycotina</taxon>
        <taxon>Sordariomycetes</taxon>
        <taxon>Hypocreomycetidae</taxon>
        <taxon>Hypocreales</taxon>
        <taxon>Nectriaceae</taxon>
        <taxon>Thelonectria</taxon>
    </lineage>
</organism>
<dbReference type="GO" id="GO:0005351">
    <property type="term" value="F:carbohydrate:proton symporter activity"/>
    <property type="evidence" value="ECO:0007669"/>
    <property type="project" value="TreeGrafter"/>
</dbReference>
<dbReference type="GO" id="GO:0016020">
    <property type="term" value="C:membrane"/>
    <property type="evidence" value="ECO:0007669"/>
    <property type="project" value="UniProtKB-SubCell"/>
</dbReference>
<feature type="transmembrane region" description="Helical" evidence="5">
    <location>
        <begin position="371"/>
        <end position="390"/>
    </location>
</feature>
<evidence type="ECO:0000313" key="7">
    <source>
        <dbReference type="Proteomes" id="UP000777438"/>
    </source>
</evidence>
<evidence type="ECO:0000256" key="1">
    <source>
        <dbReference type="ARBA" id="ARBA00004141"/>
    </source>
</evidence>
<comment type="caution">
    <text evidence="6">The sequence shown here is derived from an EMBL/GenBank/DDBJ whole genome shotgun (WGS) entry which is preliminary data.</text>
</comment>
<protein>
    <submittedName>
        <fullName evidence="6">Major facilitator superfamily domain-containing protein</fullName>
    </submittedName>
</protein>
<dbReference type="OrthoDB" id="5296287at2759"/>
<evidence type="ECO:0000256" key="4">
    <source>
        <dbReference type="ARBA" id="ARBA00023136"/>
    </source>
</evidence>
<proteinExistence type="predicted"/>
<dbReference type="Proteomes" id="UP000777438">
    <property type="component" value="Unassembled WGS sequence"/>
</dbReference>
<keyword evidence="3 5" id="KW-1133">Transmembrane helix</keyword>